<accession>I8IWD5</accession>
<dbReference type="InterPro" id="IPR016193">
    <property type="entry name" value="Cytidine_deaminase-like"/>
</dbReference>
<dbReference type="Gene3D" id="3.40.140.10">
    <property type="entry name" value="Cytidine Deaminase, domain 2"/>
    <property type="match status" value="1"/>
</dbReference>
<keyword evidence="4 8" id="KW-0479">Metal-binding</keyword>
<evidence type="ECO:0000256" key="6">
    <source>
        <dbReference type="ARBA" id="ARBA00022833"/>
    </source>
</evidence>
<evidence type="ECO:0000256" key="4">
    <source>
        <dbReference type="ARBA" id="ARBA00022723"/>
    </source>
</evidence>
<feature type="domain" description="CMP/dCMP-type deaminase" evidence="9">
    <location>
        <begin position="5"/>
        <end position="123"/>
    </location>
</feature>
<dbReference type="Pfam" id="PF00383">
    <property type="entry name" value="dCMP_cyt_deam_1"/>
    <property type="match status" value="1"/>
</dbReference>
<keyword evidence="6 8" id="KW-0862">Zinc</keyword>
<dbReference type="PROSITE" id="PS00903">
    <property type="entry name" value="CYT_DCMP_DEAMINASES_1"/>
    <property type="match status" value="1"/>
</dbReference>
<dbReference type="Proteomes" id="UP000004080">
    <property type="component" value="Unassembled WGS sequence"/>
</dbReference>
<dbReference type="NCBIfam" id="NF008113">
    <property type="entry name" value="PRK10860.1"/>
    <property type="match status" value="1"/>
</dbReference>
<evidence type="ECO:0000256" key="2">
    <source>
        <dbReference type="ARBA" id="ARBA00011738"/>
    </source>
</evidence>
<dbReference type="InterPro" id="IPR028883">
    <property type="entry name" value="tRNA_aden_deaminase"/>
</dbReference>
<dbReference type="EC" id="3.5.4.33" evidence="8"/>
<organism evidence="10 11">
    <name type="scientific">Fictibacillus macauensis ZFHKF-1</name>
    <dbReference type="NCBI Taxonomy" id="1196324"/>
    <lineage>
        <taxon>Bacteria</taxon>
        <taxon>Bacillati</taxon>
        <taxon>Bacillota</taxon>
        <taxon>Bacilli</taxon>
        <taxon>Bacillales</taxon>
        <taxon>Fictibacillaceae</taxon>
        <taxon>Fictibacillus</taxon>
    </lineage>
</organism>
<feature type="binding site" evidence="8">
    <location>
        <position position="86"/>
    </location>
    <ligand>
        <name>Zn(2+)</name>
        <dbReference type="ChEBI" id="CHEBI:29105"/>
        <note>catalytic</note>
    </ligand>
</feature>
<dbReference type="PATRIC" id="fig|1196324.3.peg.3796"/>
<feature type="binding site" evidence="8">
    <location>
        <position position="89"/>
    </location>
    <ligand>
        <name>Zn(2+)</name>
        <dbReference type="ChEBI" id="CHEBI:29105"/>
        <note>catalytic</note>
    </ligand>
</feature>
<proteinExistence type="inferred from homology"/>
<evidence type="ECO:0000256" key="3">
    <source>
        <dbReference type="ARBA" id="ARBA00022694"/>
    </source>
</evidence>
<reference evidence="10 11" key="1">
    <citation type="journal article" date="2012" name="J. Bacteriol.">
        <title>Genome of Bacillus macauensis ZFHKF-1, a Long-Chain-Forming Bacterium.</title>
        <authorList>
            <person name="Cai L."/>
            <person name="Zhang T."/>
        </authorList>
    </citation>
    <scope>NUCLEOTIDE SEQUENCE [LARGE SCALE GENOMIC DNA]</scope>
    <source>
        <strain evidence="10 11">ZFHKF-1</strain>
    </source>
</reference>
<dbReference type="FunFam" id="3.40.140.10:FF:000005">
    <property type="entry name" value="tRNA-specific adenosine deaminase"/>
    <property type="match status" value="1"/>
</dbReference>
<dbReference type="GO" id="GO:0002100">
    <property type="term" value="P:tRNA wobble adenosine to inosine editing"/>
    <property type="evidence" value="ECO:0007669"/>
    <property type="project" value="UniProtKB-UniRule"/>
</dbReference>
<dbReference type="HAMAP" id="MF_00972">
    <property type="entry name" value="tRNA_aden_deaminase"/>
    <property type="match status" value="1"/>
</dbReference>
<feature type="binding site" evidence="8">
    <location>
        <position position="56"/>
    </location>
    <ligand>
        <name>Zn(2+)</name>
        <dbReference type="ChEBI" id="CHEBI:29105"/>
        <note>catalytic</note>
    </ligand>
</feature>
<feature type="active site" description="Proton donor" evidence="8">
    <location>
        <position position="58"/>
    </location>
</feature>
<evidence type="ECO:0000313" key="11">
    <source>
        <dbReference type="Proteomes" id="UP000004080"/>
    </source>
</evidence>
<comment type="similarity">
    <text evidence="1">Belongs to the cytidine and deoxycytidylate deaminase family. ADAT2 subfamily.</text>
</comment>
<keyword evidence="5 8" id="KW-0378">Hydrolase</keyword>
<dbReference type="CDD" id="cd01285">
    <property type="entry name" value="nucleoside_deaminase"/>
    <property type="match status" value="1"/>
</dbReference>
<dbReference type="GO" id="GO:0008270">
    <property type="term" value="F:zinc ion binding"/>
    <property type="evidence" value="ECO:0007669"/>
    <property type="project" value="UniProtKB-UniRule"/>
</dbReference>
<evidence type="ECO:0000256" key="8">
    <source>
        <dbReference type="HAMAP-Rule" id="MF_00972"/>
    </source>
</evidence>
<evidence type="ECO:0000313" key="10">
    <source>
        <dbReference type="EMBL" id="EIT83796.1"/>
    </source>
</evidence>
<dbReference type="AlphaFoldDB" id="I8IWD5"/>
<comment type="cofactor">
    <cofactor evidence="8">
        <name>Zn(2+)</name>
        <dbReference type="ChEBI" id="CHEBI:29105"/>
    </cofactor>
    <text evidence="8">Binds 1 zinc ion per subunit.</text>
</comment>
<evidence type="ECO:0000256" key="7">
    <source>
        <dbReference type="ARBA" id="ARBA00048045"/>
    </source>
</evidence>
<dbReference type="GO" id="GO:0052717">
    <property type="term" value="F:tRNA-specific adenosine-34 deaminase activity"/>
    <property type="evidence" value="ECO:0007669"/>
    <property type="project" value="UniProtKB-UniRule"/>
</dbReference>
<protein>
    <recommendedName>
        <fullName evidence="8">tRNA-specific adenosine deaminase</fullName>
        <ecNumber evidence="8">3.5.4.33</ecNumber>
    </recommendedName>
</protein>
<keyword evidence="3 8" id="KW-0819">tRNA processing</keyword>
<dbReference type="PANTHER" id="PTHR11079:SF202">
    <property type="entry name" value="TRNA-SPECIFIC ADENOSINE DEAMINASE"/>
    <property type="match status" value="1"/>
</dbReference>
<dbReference type="PROSITE" id="PS51747">
    <property type="entry name" value="CYT_DCMP_DEAMINASES_2"/>
    <property type="match status" value="1"/>
</dbReference>
<dbReference type="PANTHER" id="PTHR11079">
    <property type="entry name" value="CYTOSINE DEAMINASE FAMILY MEMBER"/>
    <property type="match status" value="1"/>
</dbReference>
<sequence>MSSHPKDEYYMSLAIAEARKAEAIGEVPIGAVLVIDDEVVAAAYNLRESEHRAIAHAELLAIDQACKKTGAWRLSGSTLYVTLEPCAMCAGAIVLSRVDRVVFGAHDPKAGCAGSLMNLLEEERFNHVCDVTTGVRKEECSAMLSTFFRTLRQRNKEKRKQRLGDKQP</sequence>
<evidence type="ECO:0000259" key="9">
    <source>
        <dbReference type="PROSITE" id="PS51747"/>
    </source>
</evidence>
<dbReference type="eggNOG" id="COG0590">
    <property type="taxonomic scope" value="Bacteria"/>
</dbReference>
<dbReference type="InterPro" id="IPR002125">
    <property type="entry name" value="CMP_dCMP_dom"/>
</dbReference>
<comment type="caution">
    <text evidence="10">The sequence shown here is derived from an EMBL/GenBank/DDBJ whole genome shotgun (WGS) entry which is preliminary data.</text>
</comment>
<evidence type="ECO:0000256" key="5">
    <source>
        <dbReference type="ARBA" id="ARBA00022801"/>
    </source>
</evidence>
<dbReference type="EMBL" id="AKKV01000044">
    <property type="protein sequence ID" value="EIT83796.1"/>
    <property type="molecule type" value="Genomic_DNA"/>
</dbReference>
<comment type="catalytic activity">
    <reaction evidence="7 8">
        <text>adenosine(34) in tRNA + H2O + H(+) = inosine(34) in tRNA + NH4(+)</text>
        <dbReference type="Rhea" id="RHEA:43168"/>
        <dbReference type="Rhea" id="RHEA-COMP:10373"/>
        <dbReference type="Rhea" id="RHEA-COMP:10374"/>
        <dbReference type="ChEBI" id="CHEBI:15377"/>
        <dbReference type="ChEBI" id="CHEBI:15378"/>
        <dbReference type="ChEBI" id="CHEBI:28938"/>
        <dbReference type="ChEBI" id="CHEBI:74411"/>
        <dbReference type="ChEBI" id="CHEBI:82852"/>
        <dbReference type="EC" id="3.5.4.33"/>
    </reaction>
</comment>
<dbReference type="InterPro" id="IPR016192">
    <property type="entry name" value="APOBEC/CMP_deaminase_Zn-bd"/>
</dbReference>
<dbReference type="SUPFAM" id="SSF53927">
    <property type="entry name" value="Cytidine deaminase-like"/>
    <property type="match status" value="1"/>
</dbReference>
<gene>
    <name evidence="8" type="primary">tadA</name>
    <name evidence="10" type="ORF">A374_18639</name>
</gene>
<dbReference type="RefSeq" id="WP_007203795.1">
    <property type="nucleotide sequence ID" value="NZ_AKKV01000044.1"/>
</dbReference>
<dbReference type="STRING" id="1196324.A374_18639"/>
<keyword evidence="11" id="KW-1185">Reference proteome</keyword>
<comment type="function">
    <text evidence="8">Catalyzes the deamination of adenosine to inosine at the wobble position 34 of tRNA(Arg2).</text>
</comment>
<evidence type="ECO:0000256" key="1">
    <source>
        <dbReference type="ARBA" id="ARBA00010669"/>
    </source>
</evidence>
<name>I8IWD5_9BACL</name>
<comment type="subunit">
    <text evidence="2 8">Homodimer.</text>
</comment>
<dbReference type="OrthoDB" id="9802676at2"/>